<proteinExistence type="predicted"/>
<evidence type="ECO:0000313" key="1">
    <source>
        <dbReference type="EMBL" id="MFC0221233.1"/>
    </source>
</evidence>
<organism evidence="1 2">
    <name type="scientific">Nocardioides zeicaulis</name>
    <dbReference type="NCBI Taxonomy" id="1776857"/>
    <lineage>
        <taxon>Bacteria</taxon>
        <taxon>Bacillati</taxon>
        <taxon>Actinomycetota</taxon>
        <taxon>Actinomycetes</taxon>
        <taxon>Propionibacteriales</taxon>
        <taxon>Nocardioidaceae</taxon>
        <taxon>Nocardioides</taxon>
    </lineage>
</organism>
<gene>
    <name evidence="1" type="ORF">ACFFJG_01970</name>
</gene>
<dbReference type="RefSeq" id="WP_378516932.1">
    <property type="nucleotide sequence ID" value="NZ_CBCSDI010000028.1"/>
</dbReference>
<accession>A0ABV6DWX9</accession>
<reference evidence="1 2" key="1">
    <citation type="submission" date="2024-09" db="EMBL/GenBank/DDBJ databases">
        <authorList>
            <person name="Sun Q."/>
            <person name="Mori K."/>
        </authorList>
    </citation>
    <scope>NUCLEOTIDE SEQUENCE [LARGE SCALE GENOMIC DNA]</scope>
    <source>
        <strain evidence="1 2">CCM 8654</strain>
    </source>
</reference>
<name>A0ABV6DWX9_9ACTN</name>
<comment type="caution">
    <text evidence="1">The sequence shown here is derived from an EMBL/GenBank/DDBJ whole genome shotgun (WGS) entry which is preliminary data.</text>
</comment>
<dbReference type="Proteomes" id="UP001589698">
    <property type="component" value="Unassembled WGS sequence"/>
</dbReference>
<protein>
    <submittedName>
        <fullName evidence="1">Uncharacterized protein</fullName>
    </submittedName>
</protein>
<keyword evidence="2" id="KW-1185">Reference proteome</keyword>
<sequence length="119" mass="12962">MTPHPTRHEDELRAIGEIIALLDRAYDQTWAISQPDPPRMDLGLGIYLVRAQPYFSLGPAHPVVQRERGVQEGVPDLLRAAKQLTRNLPLGTATLPDVAELAVTLSTSSATQTASRGEP</sequence>
<evidence type="ECO:0000313" key="2">
    <source>
        <dbReference type="Proteomes" id="UP001589698"/>
    </source>
</evidence>
<dbReference type="EMBL" id="JBHLXH010000001">
    <property type="protein sequence ID" value="MFC0221233.1"/>
    <property type="molecule type" value="Genomic_DNA"/>
</dbReference>